<evidence type="ECO:0000256" key="2">
    <source>
        <dbReference type="SAM" id="SignalP"/>
    </source>
</evidence>
<keyword evidence="1" id="KW-0812">Transmembrane</keyword>
<dbReference type="EMBL" id="BSPB01000065">
    <property type="protein sequence ID" value="GLS16572.1"/>
    <property type="molecule type" value="Genomic_DNA"/>
</dbReference>
<keyword evidence="4" id="KW-1185">Reference proteome</keyword>
<keyword evidence="2" id="KW-0732">Signal</keyword>
<feature type="signal peptide" evidence="2">
    <location>
        <begin position="1"/>
        <end position="23"/>
    </location>
</feature>
<dbReference type="Proteomes" id="UP001156903">
    <property type="component" value="Unassembled WGS sequence"/>
</dbReference>
<organism evidence="3 4">
    <name type="scientific">Hydrogenophaga electricum</name>
    <dbReference type="NCBI Taxonomy" id="1230953"/>
    <lineage>
        <taxon>Bacteria</taxon>
        <taxon>Pseudomonadati</taxon>
        <taxon>Pseudomonadota</taxon>
        <taxon>Betaproteobacteria</taxon>
        <taxon>Burkholderiales</taxon>
        <taxon>Comamonadaceae</taxon>
        <taxon>Hydrogenophaga</taxon>
    </lineage>
</organism>
<name>A0ABQ6CEA2_9BURK</name>
<evidence type="ECO:0000313" key="3">
    <source>
        <dbReference type="EMBL" id="GLS16572.1"/>
    </source>
</evidence>
<sequence length="72" mass="7181">MNLRLKLVAVGGLFGGLVASAHAELPAGFDSLATTIVGDVGDAADAVAPIMIAVIGAVVGFKLIKRFVSVST</sequence>
<proteinExistence type="predicted"/>
<dbReference type="RefSeq" id="WP_284309294.1">
    <property type="nucleotide sequence ID" value="NZ_BSPB01000065.1"/>
</dbReference>
<reference evidence="4" key="1">
    <citation type="journal article" date="2019" name="Int. J. Syst. Evol. Microbiol.">
        <title>The Global Catalogue of Microorganisms (GCM) 10K type strain sequencing project: providing services to taxonomists for standard genome sequencing and annotation.</title>
        <authorList>
            <consortium name="The Broad Institute Genomics Platform"/>
            <consortium name="The Broad Institute Genome Sequencing Center for Infectious Disease"/>
            <person name="Wu L."/>
            <person name="Ma J."/>
        </authorList>
    </citation>
    <scope>NUCLEOTIDE SEQUENCE [LARGE SCALE GENOMIC DNA]</scope>
    <source>
        <strain evidence="4">NBRC 109341</strain>
    </source>
</reference>
<keyword evidence="1" id="KW-0472">Membrane</keyword>
<evidence type="ECO:0000313" key="4">
    <source>
        <dbReference type="Proteomes" id="UP001156903"/>
    </source>
</evidence>
<feature type="chain" id="PRO_5046220876" evidence="2">
    <location>
        <begin position="24"/>
        <end position="72"/>
    </location>
</feature>
<comment type="caution">
    <text evidence="3">The sequence shown here is derived from an EMBL/GenBank/DDBJ whole genome shotgun (WGS) entry which is preliminary data.</text>
</comment>
<accession>A0ABQ6CEA2</accession>
<keyword evidence="1" id="KW-1133">Transmembrane helix</keyword>
<evidence type="ECO:0000256" key="1">
    <source>
        <dbReference type="SAM" id="Phobius"/>
    </source>
</evidence>
<feature type="transmembrane region" description="Helical" evidence="1">
    <location>
        <begin position="47"/>
        <end position="64"/>
    </location>
</feature>
<gene>
    <name evidence="3" type="ORF">GCM10007935_40140</name>
</gene>
<protein>
    <submittedName>
        <fullName evidence="3">Uncharacterized protein</fullName>
    </submittedName>
</protein>